<dbReference type="Proteomes" id="UP000054558">
    <property type="component" value="Unassembled WGS sequence"/>
</dbReference>
<feature type="region of interest" description="Disordered" evidence="1">
    <location>
        <begin position="402"/>
        <end position="453"/>
    </location>
</feature>
<reference evidence="3 4" key="1">
    <citation type="journal article" date="2014" name="Nat. Commun.">
        <title>Klebsormidium flaccidum genome reveals primary factors for plant terrestrial adaptation.</title>
        <authorList>
            <person name="Hori K."/>
            <person name="Maruyama F."/>
            <person name="Fujisawa T."/>
            <person name="Togashi T."/>
            <person name="Yamamoto N."/>
            <person name="Seo M."/>
            <person name="Sato S."/>
            <person name="Yamada T."/>
            <person name="Mori H."/>
            <person name="Tajima N."/>
            <person name="Moriyama T."/>
            <person name="Ikeuchi M."/>
            <person name="Watanabe M."/>
            <person name="Wada H."/>
            <person name="Kobayashi K."/>
            <person name="Saito M."/>
            <person name="Masuda T."/>
            <person name="Sasaki-Sekimoto Y."/>
            <person name="Mashiguchi K."/>
            <person name="Awai K."/>
            <person name="Shimojima M."/>
            <person name="Masuda S."/>
            <person name="Iwai M."/>
            <person name="Nobusawa T."/>
            <person name="Narise T."/>
            <person name="Kondo S."/>
            <person name="Saito H."/>
            <person name="Sato R."/>
            <person name="Murakawa M."/>
            <person name="Ihara Y."/>
            <person name="Oshima-Yamada Y."/>
            <person name="Ohtaka K."/>
            <person name="Satoh M."/>
            <person name="Sonobe K."/>
            <person name="Ishii M."/>
            <person name="Ohtani R."/>
            <person name="Kanamori-Sato M."/>
            <person name="Honoki R."/>
            <person name="Miyazaki D."/>
            <person name="Mochizuki H."/>
            <person name="Umetsu J."/>
            <person name="Higashi K."/>
            <person name="Shibata D."/>
            <person name="Kamiya Y."/>
            <person name="Sato N."/>
            <person name="Nakamura Y."/>
            <person name="Tabata S."/>
            <person name="Ida S."/>
            <person name="Kurokawa K."/>
            <person name="Ohta H."/>
        </authorList>
    </citation>
    <scope>NUCLEOTIDE SEQUENCE [LARGE SCALE GENOMIC DNA]</scope>
    <source>
        <strain evidence="3 4">NIES-2285</strain>
    </source>
</reference>
<dbReference type="GO" id="GO:0005634">
    <property type="term" value="C:nucleus"/>
    <property type="evidence" value="ECO:0007669"/>
    <property type="project" value="UniProtKB-ARBA"/>
</dbReference>
<feature type="domain" description="CID" evidence="2">
    <location>
        <begin position="1"/>
        <end position="134"/>
    </location>
</feature>
<evidence type="ECO:0000259" key="2">
    <source>
        <dbReference type="PROSITE" id="PS51391"/>
    </source>
</evidence>
<dbReference type="Gene3D" id="1.25.40.90">
    <property type="match status" value="1"/>
</dbReference>
<dbReference type="SMART" id="SM00582">
    <property type="entry name" value="RPR"/>
    <property type="match status" value="1"/>
</dbReference>
<dbReference type="InterPro" id="IPR006569">
    <property type="entry name" value="CID_dom"/>
</dbReference>
<dbReference type="CDD" id="cd16981">
    <property type="entry name" value="CID_RPRD_like"/>
    <property type="match status" value="1"/>
</dbReference>
<dbReference type="InterPro" id="IPR008942">
    <property type="entry name" value="ENTH_VHS"/>
</dbReference>
<proteinExistence type="predicted"/>
<dbReference type="Pfam" id="PF04818">
    <property type="entry name" value="CID"/>
    <property type="match status" value="1"/>
</dbReference>
<sequence length="453" mass="49150">MDGFNEEILVEKLSKLNNSQTSIETLSHWCCFHRAKRSKQVVQIWGQEFTRAPTERKVTLLYLANDILQNSRKKGPEFVNEFWTVLPPLLTDKKNNGDQALQQAVARLAKIWDERKVFGSKGATLLQIVSPRGVSGAAPALSRSPSIKSIAGPAYAALITCLKAVHDASEEEKQALEESRAATRIARDLQQQAEAAAVAGRPPTPSLWSDLRTQQAALGRSTDRLRAFETKRTNTITLLSEALRKQETERTALRDEVKAAAACTQQAEQLRSRLEAGSAAAPNPSAREDPPGTHEPQMYSPTQAGMTGNFPPGYTATPPAQYAPPPPEPYQSEPLPYQSFHAPGVSEAPPGGQDVSAADFAASLAAIENPADLLQAFSSLSQEGLATLGNFAAFQEGVKRQRVEGPPQPGHYAPPGAQVANELGAGHLQGPPPVWHQSQEVHNYGMPQYQQHQ</sequence>
<gene>
    <name evidence="3" type="ORF">KFL_000500320</name>
</gene>
<feature type="compositionally biased region" description="Low complexity" evidence="1">
    <location>
        <begin position="311"/>
        <end position="320"/>
    </location>
</feature>
<evidence type="ECO:0000256" key="1">
    <source>
        <dbReference type="SAM" id="MobiDB-lite"/>
    </source>
</evidence>
<dbReference type="OMA" id="GFYGTTN"/>
<organism evidence="3 4">
    <name type="scientific">Klebsormidium nitens</name>
    <name type="common">Green alga</name>
    <name type="synonym">Ulothrix nitens</name>
    <dbReference type="NCBI Taxonomy" id="105231"/>
    <lineage>
        <taxon>Eukaryota</taxon>
        <taxon>Viridiplantae</taxon>
        <taxon>Streptophyta</taxon>
        <taxon>Klebsormidiophyceae</taxon>
        <taxon>Klebsormidiales</taxon>
        <taxon>Klebsormidiaceae</taxon>
        <taxon>Klebsormidium</taxon>
    </lineage>
</organism>
<dbReference type="GO" id="GO:0000993">
    <property type="term" value="F:RNA polymerase II complex binding"/>
    <property type="evidence" value="ECO:0000318"/>
    <property type="project" value="GO_Central"/>
</dbReference>
<dbReference type="PANTHER" id="PTHR12460:SF0">
    <property type="entry name" value="CID DOMAIN-CONTAINING PROTEIN-RELATED"/>
    <property type="match status" value="1"/>
</dbReference>
<dbReference type="PROSITE" id="PS51391">
    <property type="entry name" value="CID"/>
    <property type="match status" value="1"/>
</dbReference>
<dbReference type="STRING" id="105231.A0A1Y1HSV4"/>
<evidence type="ECO:0000313" key="3">
    <source>
        <dbReference type="EMBL" id="GAQ80279.1"/>
    </source>
</evidence>
<accession>A0A1Y1HSV4</accession>
<evidence type="ECO:0000313" key="4">
    <source>
        <dbReference type="Proteomes" id="UP000054558"/>
    </source>
</evidence>
<dbReference type="OrthoDB" id="2021026at2759"/>
<dbReference type="GO" id="GO:0031124">
    <property type="term" value="P:mRNA 3'-end processing"/>
    <property type="evidence" value="ECO:0000318"/>
    <property type="project" value="GO_Central"/>
</dbReference>
<name>A0A1Y1HSV4_KLENI</name>
<dbReference type="EMBL" id="DF236999">
    <property type="protein sequence ID" value="GAQ80279.1"/>
    <property type="molecule type" value="Genomic_DNA"/>
</dbReference>
<protein>
    <recommendedName>
        <fullName evidence="2">CID domain-containing protein</fullName>
    </recommendedName>
</protein>
<dbReference type="PANTHER" id="PTHR12460">
    <property type="entry name" value="CYCLIN-DEPENDENT KINASE INHIBITOR-RELATED PROTEIN"/>
    <property type="match status" value="1"/>
</dbReference>
<keyword evidence="4" id="KW-1185">Reference proteome</keyword>
<dbReference type="AlphaFoldDB" id="A0A1Y1HSV4"/>
<feature type="region of interest" description="Disordered" evidence="1">
    <location>
        <begin position="268"/>
        <end position="352"/>
    </location>
</feature>
<dbReference type="SUPFAM" id="SSF48464">
    <property type="entry name" value="ENTH/VHS domain"/>
    <property type="match status" value="1"/>
</dbReference>